<evidence type="ECO:0000256" key="1">
    <source>
        <dbReference type="ARBA" id="ARBA00010641"/>
    </source>
</evidence>
<organism evidence="9">
    <name type="scientific">uncultured Solirubrobacteraceae bacterium</name>
    <dbReference type="NCBI Taxonomy" id="1162706"/>
    <lineage>
        <taxon>Bacteria</taxon>
        <taxon>Bacillati</taxon>
        <taxon>Actinomycetota</taxon>
        <taxon>Thermoleophilia</taxon>
        <taxon>Solirubrobacterales</taxon>
        <taxon>Solirubrobacteraceae</taxon>
        <taxon>environmental samples</taxon>
    </lineage>
</organism>
<sequence length="279" mass="30658">MRLQSDERLVALVRRGNQSAFEALVARYESRLLAFCRHMLNSREDAEDVLQEVFAAAYNAMLGDTRAINVRPWLYRIARNRSLNHLRKHTAIGVDSMDVHIADGGQTTAEKVHEREEFRALIEDVQELPETQRTALLLREIDALSYEQIAEAMETTVPSVKSLLVRARVSLAEMSEARELTCEEVREELGEVAEGLRRTSAPVRRHLRRCDRCTTFRKQLRETNKALAAVMPVGPLLLLKKVFLAHLGTTASAGGAAAATTAAAGAAGAAGSAGLLSAT</sequence>
<evidence type="ECO:0000256" key="6">
    <source>
        <dbReference type="RuleBase" id="RU000716"/>
    </source>
</evidence>
<keyword evidence="4 6" id="KW-0238">DNA-binding</keyword>
<evidence type="ECO:0000256" key="2">
    <source>
        <dbReference type="ARBA" id="ARBA00023015"/>
    </source>
</evidence>
<gene>
    <name evidence="9" type="ORF">AVDCRST_MAG85-1737</name>
</gene>
<dbReference type="Pfam" id="PF04542">
    <property type="entry name" value="Sigma70_r2"/>
    <property type="match status" value="1"/>
</dbReference>
<evidence type="ECO:0000259" key="7">
    <source>
        <dbReference type="Pfam" id="PF04542"/>
    </source>
</evidence>
<dbReference type="InterPro" id="IPR000838">
    <property type="entry name" value="RNA_pol_sigma70_ECF_CS"/>
</dbReference>
<dbReference type="GO" id="GO:0006950">
    <property type="term" value="P:response to stress"/>
    <property type="evidence" value="ECO:0007669"/>
    <property type="project" value="UniProtKB-ARBA"/>
</dbReference>
<dbReference type="PANTHER" id="PTHR43133:SF8">
    <property type="entry name" value="RNA POLYMERASE SIGMA FACTOR HI_1459-RELATED"/>
    <property type="match status" value="1"/>
</dbReference>
<evidence type="ECO:0000256" key="3">
    <source>
        <dbReference type="ARBA" id="ARBA00023082"/>
    </source>
</evidence>
<reference evidence="9" key="1">
    <citation type="submission" date="2020-02" db="EMBL/GenBank/DDBJ databases">
        <authorList>
            <person name="Meier V. D."/>
        </authorList>
    </citation>
    <scope>NUCLEOTIDE SEQUENCE</scope>
    <source>
        <strain evidence="9">AVDCRST_MAG85</strain>
    </source>
</reference>
<dbReference type="InterPro" id="IPR036388">
    <property type="entry name" value="WH-like_DNA-bd_sf"/>
</dbReference>
<dbReference type="PANTHER" id="PTHR43133">
    <property type="entry name" value="RNA POLYMERASE ECF-TYPE SIGMA FACTO"/>
    <property type="match status" value="1"/>
</dbReference>
<comment type="similarity">
    <text evidence="1 6">Belongs to the sigma-70 factor family. ECF subfamily.</text>
</comment>
<keyword evidence="5 6" id="KW-0804">Transcription</keyword>
<dbReference type="InterPro" id="IPR014284">
    <property type="entry name" value="RNA_pol_sigma-70_dom"/>
</dbReference>
<dbReference type="AlphaFoldDB" id="A0A6J4SJI5"/>
<evidence type="ECO:0000259" key="8">
    <source>
        <dbReference type="Pfam" id="PF08281"/>
    </source>
</evidence>
<protein>
    <recommendedName>
        <fullName evidence="6">RNA polymerase sigma factor</fullName>
    </recommendedName>
</protein>
<dbReference type="SUPFAM" id="SSF88659">
    <property type="entry name" value="Sigma3 and sigma4 domains of RNA polymerase sigma factors"/>
    <property type="match status" value="1"/>
</dbReference>
<dbReference type="SUPFAM" id="SSF88946">
    <property type="entry name" value="Sigma2 domain of RNA polymerase sigma factors"/>
    <property type="match status" value="1"/>
</dbReference>
<dbReference type="EMBL" id="CADCVT010000189">
    <property type="protein sequence ID" value="CAA9500785.1"/>
    <property type="molecule type" value="Genomic_DNA"/>
</dbReference>
<dbReference type="InterPro" id="IPR007627">
    <property type="entry name" value="RNA_pol_sigma70_r2"/>
</dbReference>
<feature type="non-terminal residue" evidence="9">
    <location>
        <position position="279"/>
    </location>
</feature>
<keyword evidence="2 6" id="KW-0805">Transcription regulation</keyword>
<dbReference type="InterPro" id="IPR039425">
    <property type="entry name" value="RNA_pol_sigma-70-like"/>
</dbReference>
<dbReference type="InterPro" id="IPR013325">
    <property type="entry name" value="RNA_pol_sigma_r2"/>
</dbReference>
<dbReference type="Gene3D" id="1.10.10.10">
    <property type="entry name" value="Winged helix-like DNA-binding domain superfamily/Winged helix DNA-binding domain"/>
    <property type="match status" value="1"/>
</dbReference>
<dbReference type="NCBIfam" id="TIGR02937">
    <property type="entry name" value="sigma70-ECF"/>
    <property type="match status" value="1"/>
</dbReference>
<dbReference type="CDD" id="cd06171">
    <property type="entry name" value="Sigma70_r4"/>
    <property type="match status" value="1"/>
</dbReference>
<dbReference type="PROSITE" id="PS01063">
    <property type="entry name" value="SIGMA70_ECF"/>
    <property type="match status" value="1"/>
</dbReference>
<dbReference type="GO" id="GO:0016987">
    <property type="term" value="F:sigma factor activity"/>
    <property type="evidence" value="ECO:0007669"/>
    <property type="project" value="UniProtKB-KW"/>
</dbReference>
<evidence type="ECO:0000256" key="4">
    <source>
        <dbReference type="ARBA" id="ARBA00023125"/>
    </source>
</evidence>
<dbReference type="GO" id="GO:0003677">
    <property type="term" value="F:DNA binding"/>
    <property type="evidence" value="ECO:0007669"/>
    <property type="project" value="UniProtKB-KW"/>
</dbReference>
<name>A0A6J4SJI5_9ACTN</name>
<dbReference type="Gene3D" id="1.10.1740.10">
    <property type="match status" value="1"/>
</dbReference>
<dbReference type="GO" id="GO:0006352">
    <property type="term" value="P:DNA-templated transcription initiation"/>
    <property type="evidence" value="ECO:0007669"/>
    <property type="project" value="InterPro"/>
</dbReference>
<accession>A0A6J4SJI5</accession>
<evidence type="ECO:0000256" key="5">
    <source>
        <dbReference type="ARBA" id="ARBA00023163"/>
    </source>
</evidence>
<dbReference type="Pfam" id="PF08281">
    <property type="entry name" value="Sigma70_r4_2"/>
    <property type="match status" value="1"/>
</dbReference>
<dbReference type="InterPro" id="IPR013324">
    <property type="entry name" value="RNA_pol_sigma_r3/r4-like"/>
</dbReference>
<evidence type="ECO:0000313" key="9">
    <source>
        <dbReference type="EMBL" id="CAA9500785.1"/>
    </source>
</evidence>
<proteinExistence type="inferred from homology"/>
<feature type="domain" description="RNA polymerase sigma-70 region 2" evidence="7">
    <location>
        <begin position="24"/>
        <end position="90"/>
    </location>
</feature>
<keyword evidence="3 6" id="KW-0731">Sigma factor</keyword>
<dbReference type="InterPro" id="IPR013249">
    <property type="entry name" value="RNA_pol_sigma70_r4_t2"/>
</dbReference>
<feature type="domain" description="RNA polymerase sigma factor 70 region 4 type 2" evidence="8">
    <location>
        <begin position="125"/>
        <end position="170"/>
    </location>
</feature>